<evidence type="ECO:0000313" key="3">
    <source>
        <dbReference type="EMBL" id="TDP32756.1"/>
    </source>
</evidence>
<feature type="transmembrane region" description="Helical" evidence="2">
    <location>
        <begin position="25"/>
        <end position="45"/>
    </location>
</feature>
<keyword evidence="2" id="KW-0472">Membrane</keyword>
<keyword evidence="1" id="KW-0175">Coiled coil</keyword>
<dbReference type="AlphaFoldDB" id="A0A4R6P632"/>
<accession>A0A4R6P632</accession>
<keyword evidence="4" id="KW-1185">Reference proteome</keyword>
<proteinExistence type="predicted"/>
<dbReference type="RefSeq" id="WP_133539815.1">
    <property type="nucleotide sequence ID" value="NZ_SNXI01000008.1"/>
</dbReference>
<feature type="coiled-coil region" evidence="1">
    <location>
        <begin position="48"/>
        <end position="104"/>
    </location>
</feature>
<evidence type="ECO:0000256" key="2">
    <source>
        <dbReference type="SAM" id="Phobius"/>
    </source>
</evidence>
<gene>
    <name evidence="3" type="ORF">DEU29_108101</name>
</gene>
<dbReference type="EMBL" id="SNXI01000008">
    <property type="protein sequence ID" value="TDP32756.1"/>
    <property type="molecule type" value="Genomic_DNA"/>
</dbReference>
<comment type="caution">
    <text evidence="3">The sequence shown here is derived from an EMBL/GenBank/DDBJ whole genome shotgun (WGS) entry which is preliminary data.</text>
</comment>
<evidence type="ECO:0000313" key="4">
    <source>
        <dbReference type="Proteomes" id="UP000295531"/>
    </source>
</evidence>
<reference evidence="3 4" key="1">
    <citation type="submission" date="2019-03" db="EMBL/GenBank/DDBJ databases">
        <title>Freshwater and sediment microbial communities from various areas in North America, analyzing microbe dynamics in response to fracking.</title>
        <authorList>
            <person name="Lamendella R."/>
        </authorList>
    </citation>
    <scope>NUCLEOTIDE SEQUENCE [LARGE SCALE GENOMIC DNA]</scope>
    <source>
        <strain evidence="3 4">18_TX</strain>
    </source>
</reference>
<evidence type="ECO:0000256" key="1">
    <source>
        <dbReference type="SAM" id="Coils"/>
    </source>
</evidence>
<keyword evidence="2" id="KW-0812">Transmembrane</keyword>
<sequence>MIERLQQQWQQLQQRFSEQPRERRFLITIAVWVLVTLPLLSYQIMPALEQHQQQQQQLTQVEQQTTQQQQLQSELTQQLQEDVNQPLTQKISRKQQRLQEIEAKTERFTLLDKAERREFLGNALNYPDSISLVSLNSESPVAMGEEQDYASLYQHQVNATYRGNYTELQQFLTQLRQQHPNVQWHQFNYRVVEYPQAEVILNWRLLSTDREIIGG</sequence>
<dbReference type="Proteomes" id="UP000295531">
    <property type="component" value="Unassembled WGS sequence"/>
</dbReference>
<dbReference type="OrthoDB" id="9151209at2"/>
<protein>
    <submittedName>
        <fullName evidence="3">MSHA biogenesis protein MshJ</fullName>
    </submittedName>
</protein>
<name>A0A4R6P632_9GAMM</name>
<organism evidence="3 4">
    <name type="scientific">Idiomarina aquatica</name>
    <dbReference type="NCBI Taxonomy" id="1327752"/>
    <lineage>
        <taxon>Bacteria</taxon>
        <taxon>Pseudomonadati</taxon>
        <taxon>Pseudomonadota</taxon>
        <taxon>Gammaproteobacteria</taxon>
        <taxon>Alteromonadales</taxon>
        <taxon>Idiomarinaceae</taxon>
        <taxon>Idiomarina</taxon>
    </lineage>
</organism>
<keyword evidence="2" id="KW-1133">Transmembrane helix</keyword>